<dbReference type="RefSeq" id="WP_150960304.1">
    <property type="nucleotide sequence ID" value="NZ_JBHTIU010000034.1"/>
</dbReference>
<dbReference type="PANTHER" id="PTHR43877:SF2">
    <property type="entry name" value="AMINOALKYLPHOSPHONATE N-ACETYLTRANSFERASE-RELATED"/>
    <property type="match status" value="1"/>
</dbReference>
<evidence type="ECO:0000313" key="5">
    <source>
        <dbReference type="Proteomes" id="UP001597120"/>
    </source>
</evidence>
<dbReference type="PANTHER" id="PTHR43877">
    <property type="entry name" value="AMINOALKYLPHOSPHONATE N-ACETYLTRANSFERASE-RELATED-RELATED"/>
    <property type="match status" value="1"/>
</dbReference>
<evidence type="ECO:0000256" key="2">
    <source>
        <dbReference type="ARBA" id="ARBA00023315"/>
    </source>
</evidence>
<dbReference type="PROSITE" id="PS51186">
    <property type="entry name" value="GNAT"/>
    <property type="match status" value="1"/>
</dbReference>
<organism evidence="4 5">
    <name type="scientific">Paenibacillus residui</name>
    <dbReference type="NCBI Taxonomy" id="629724"/>
    <lineage>
        <taxon>Bacteria</taxon>
        <taxon>Bacillati</taxon>
        <taxon>Bacillota</taxon>
        <taxon>Bacilli</taxon>
        <taxon>Bacillales</taxon>
        <taxon>Paenibacillaceae</taxon>
        <taxon>Paenibacillus</taxon>
    </lineage>
</organism>
<evidence type="ECO:0000256" key="1">
    <source>
        <dbReference type="ARBA" id="ARBA00022679"/>
    </source>
</evidence>
<dbReference type="GO" id="GO:0016746">
    <property type="term" value="F:acyltransferase activity"/>
    <property type="evidence" value="ECO:0007669"/>
    <property type="project" value="UniProtKB-KW"/>
</dbReference>
<proteinExistence type="predicted"/>
<dbReference type="InterPro" id="IPR016181">
    <property type="entry name" value="Acyl_CoA_acyltransferase"/>
</dbReference>
<accession>A0ABW3DCC2</accession>
<gene>
    <name evidence="4" type="ORF">ACFQ03_10980</name>
</gene>
<dbReference type="SUPFAM" id="SSF55729">
    <property type="entry name" value="Acyl-CoA N-acyltransferases (Nat)"/>
    <property type="match status" value="1"/>
</dbReference>
<dbReference type="InterPro" id="IPR050832">
    <property type="entry name" value="Bact_Acetyltransf"/>
</dbReference>
<name>A0ABW3DCC2_9BACL</name>
<dbReference type="EMBL" id="JBHTIU010000034">
    <property type="protein sequence ID" value="MFD0869675.1"/>
    <property type="molecule type" value="Genomic_DNA"/>
</dbReference>
<comment type="caution">
    <text evidence="4">The sequence shown here is derived from an EMBL/GenBank/DDBJ whole genome shotgun (WGS) entry which is preliminary data.</text>
</comment>
<sequence length="171" mass="19343">MFANRPVKEEDLDTICRFPSNEKELFFMFPASDYPLTKEQLRIAIAKRYESTVILLDNRVAGFANFYLLQPGEVCHIGNVIIDPSLRGRGAGAYLLRTMIGIARDKYRIPRIVLVCHHNNLPALLLYTKLGFKPVSISKIENKHGRPVAAISLEYTMELPPSIDESSGHQE</sequence>
<dbReference type="Proteomes" id="UP001597120">
    <property type="component" value="Unassembled WGS sequence"/>
</dbReference>
<dbReference type="InterPro" id="IPR000182">
    <property type="entry name" value="GNAT_dom"/>
</dbReference>
<evidence type="ECO:0000259" key="3">
    <source>
        <dbReference type="PROSITE" id="PS51186"/>
    </source>
</evidence>
<evidence type="ECO:0000313" key="4">
    <source>
        <dbReference type="EMBL" id="MFD0869675.1"/>
    </source>
</evidence>
<keyword evidence="2 4" id="KW-0012">Acyltransferase</keyword>
<reference evidence="5" key="1">
    <citation type="journal article" date="2019" name="Int. J. Syst. Evol. Microbiol.">
        <title>The Global Catalogue of Microorganisms (GCM) 10K type strain sequencing project: providing services to taxonomists for standard genome sequencing and annotation.</title>
        <authorList>
            <consortium name="The Broad Institute Genomics Platform"/>
            <consortium name="The Broad Institute Genome Sequencing Center for Infectious Disease"/>
            <person name="Wu L."/>
            <person name="Ma J."/>
        </authorList>
    </citation>
    <scope>NUCLEOTIDE SEQUENCE [LARGE SCALE GENOMIC DNA]</scope>
    <source>
        <strain evidence="5">CCUG 57263</strain>
    </source>
</reference>
<keyword evidence="1 4" id="KW-0808">Transferase</keyword>
<dbReference type="Pfam" id="PF00583">
    <property type="entry name" value="Acetyltransf_1"/>
    <property type="match status" value="1"/>
</dbReference>
<keyword evidence="5" id="KW-1185">Reference proteome</keyword>
<dbReference type="Gene3D" id="3.40.630.30">
    <property type="match status" value="1"/>
</dbReference>
<feature type="domain" description="N-acetyltransferase" evidence="3">
    <location>
        <begin position="2"/>
        <end position="158"/>
    </location>
</feature>
<dbReference type="EC" id="2.3.1.-" evidence="4"/>
<protein>
    <submittedName>
        <fullName evidence="4">GNAT family N-acetyltransferase</fullName>
        <ecNumber evidence="4">2.3.1.-</ecNumber>
    </submittedName>
</protein>
<dbReference type="CDD" id="cd04301">
    <property type="entry name" value="NAT_SF"/>
    <property type="match status" value="1"/>
</dbReference>